<gene>
    <name evidence="6" type="ORF">BYL167_LOCUS13620</name>
    <name evidence="2" type="ORF">CJN711_LOCUS37829</name>
    <name evidence="1" type="ORF">KQP761_LOCUS19960</name>
    <name evidence="5" type="ORF">OVN521_LOCUS14953</name>
    <name evidence="7" type="ORF">SMN809_LOCUS38799</name>
    <name evidence="4" type="ORF">UXM345_LOCUS11517</name>
    <name evidence="3" type="ORF">XDN619_LOCUS15348</name>
</gene>
<accession>A0A819IMQ4</accession>
<dbReference type="Proteomes" id="UP000663834">
    <property type="component" value="Unassembled WGS sequence"/>
</dbReference>
<name>A0A819IMQ4_9BILA</name>
<evidence type="ECO:0000313" key="7">
    <source>
        <dbReference type="EMBL" id="CAF4594182.1"/>
    </source>
</evidence>
<evidence type="ECO:0000313" key="2">
    <source>
        <dbReference type="EMBL" id="CAF1620415.1"/>
    </source>
</evidence>
<dbReference type="Proteomes" id="UP000663855">
    <property type="component" value="Unassembled WGS sequence"/>
</dbReference>
<evidence type="ECO:0000313" key="3">
    <source>
        <dbReference type="EMBL" id="CAF2084181.1"/>
    </source>
</evidence>
<dbReference type="Proteomes" id="UP000663887">
    <property type="component" value="Unassembled WGS sequence"/>
</dbReference>
<comment type="caution">
    <text evidence="4">The sequence shown here is derived from an EMBL/GenBank/DDBJ whole genome shotgun (WGS) entry which is preliminary data.</text>
</comment>
<dbReference type="Proteomes" id="UP000676336">
    <property type="component" value="Unassembled WGS sequence"/>
</dbReference>
<dbReference type="EMBL" id="CAJNRG010006262">
    <property type="protein sequence ID" value="CAF2084181.1"/>
    <property type="molecule type" value="Genomic_DNA"/>
</dbReference>
<evidence type="ECO:0000313" key="6">
    <source>
        <dbReference type="EMBL" id="CAF3999823.1"/>
    </source>
</evidence>
<evidence type="ECO:0000313" key="5">
    <source>
        <dbReference type="EMBL" id="CAF3999404.1"/>
    </source>
</evidence>
<protein>
    <submittedName>
        <fullName evidence="4">Uncharacterized protein</fullName>
    </submittedName>
</protein>
<sequence>MKSTVPLRVHLNVCEQSSQYSSFDPNRMSVSSTVIHGKNKLNTTIPHSISANLDCNTPKFARFSSVSSSYTQFLKQRDMDKVKKIVSDTQKNLSTNCKVSQGKQSSRRKLRFIITWLGRAR</sequence>
<dbReference type="EMBL" id="CAJOBF010001152">
    <property type="protein sequence ID" value="CAF3919032.1"/>
    <property type="molecule type" value="Genomic_DNA"/>
</dbReference>
<dbReference type="Proteomes" id="UP000663866">
    <property type="component" value="Unassembled WGS sequence"/>
</dbReference>
<reference evidence="4" key="1">
    <citation type="submission" date="2021-02" db="EMBL/GenBank/DDBJ databases">
        <authorList>
            <person name="Nowell W R."/>
        </authorList>
    </citation>
    <scope>NUCLEOTIDE SEQUENCE</scope>
</reference>
<evidence type="ECO:0000313" key="1">
    <source>
        <dbReference type="EMBL" id="CAF1579021.1"/>
    </source>
</evidence>
<evidence type="ECO:0000313" key="8">
    <source>
        <dbReference type="Proteomes" id="UP000663842"/>
    </source>
</evidence>
<dbReference type="EMBL" id="CAJOBG010002328">
    <property type="protein sequence ID" value="CAF3999404.1"/>
    <property type="molecule type" value="Genomic_DNA"/>
</dbReference>
<dbReference type="Proteomes" id="UP000681967">
    <property type="component" value="Unassembled WGS sequence"/>
</dbReference>
<proteinExistence type="predicted"/>
<dbReference type="OrthoDB" id="10484313at2759"/>
<dbReference type="Proteomes" id="UP000663842">
    <property type="component" value="Unassembled WGS sequence"/>
</dbReference>
<evidence type="ECO:0000313" key="9">
    <source>
        <dbReference type="Proteomes" id="UP000663866"/>
    </source>
</evidence>
<dbReference type="AlphaFoldDB" id="A0A819IMQ4"/>
<dbReference type="EMBL" id="CAJNOW010010328">
    <property type="protein sequence ID" value="CAF1579021.1"/>
    <property type="molecule type" value="Genomic_DNA"/>
</dbReference>
<dbReference type="EMBL" id="CAJOBH010004706">
    <property type="protein sequence ID" value="CAF3999823.1"/>
    <property type="molecule type" value="Genomic_DNA"/>
</dbReference>
<dbReference type="EMBL" id="CAJNOV010018479">
    <property type="protein sequence ID" value="CAF1620415.1"/>
    <property type="molecule type" value="Genomic_DNA"/>
</dbReference>
<organism evidence="4 8">
    <name type="scientific">Rotaria magnacalcarata</name>
    <dbReference type="NCBI Taxonomy" id="392030"/>
    <lineage>
        <taxon>Eukaryota</taxon>
        <taxon>Metazoa</taxon>
        <taxon>Spiralia</taxon>
        <taxon>Gnathifera</taxon>
        <taxon>Rotifera</taxon>
        <taxon>Eurotatoria</taxon>
        <taxon>Bdelloidea</taxon>
        <taxon>Philodinida</taxon>
        <taxon>Philodinidae</taxon>
        <taxon>Rotaria</taxon>
    </lineage>
</organism>
<dbReference type="EMBL" id="CAJOBI010102312">
    <property type="protein sequence ID" value="CAF4594182.1"/>
    <property type="molecule type" value="Genomic_DNA"/>
</dbReference>
<evidence type="ECO:0000313" key="4">
    <source>
        <dbReference type="EMBL" id="CAF3919032.1"/>
    </source>
</evidence>
<keyword evidence="9" id="KW-1185">Reference proteome</keyword>